<comment type="similarity">
    <text evidence="6">Belongs to the ABC-4 integral membrane protein family.</text>
</comment>
<dbReference type="GO" id="GO:0022857">
    <property type="term" value="F:transmembrane transporter activity"/>
    <property type="evidence" value="ECO:0007669"/>
    <property type="project" value="TreeGrafter"/>
</dbReference>
<evidence type="ECO:0008006" key="12">
    <source>
        <dbReference type="Google" id="ProtNLM"/>
    </source>
</evidence>
<dbReference type="RefSeq" id="WP_013252230.1">
    <property type="nucleotide sequence ID" value="NC_014363.1"/>
</dbReference>
<feature type="transmembrane region" description="Helical" evidence="7">
    <location>
        <begin position="326"/>
        <end position="349"/>
    </location>
</feature>
<evidence type="ECO:0000256" key="3">
    <source>
        <dbReference type="ARBA" id="ARBA00022692"/>
    </source>
</evidence>
<evidence type="ECO:0000256" key="5">
    <source>
        <dbReference type="ARBA" id="ARBA00023136"/>
    </source>
</evidence>
<dbReference type="HOGENOM" id="CLU_000604_8_0_11"/>
<evidence type="ECO:0000256" key="1">
    <source>
        <dbReference type="ARBA" id="ARBA00004651"/>
    </source>
</evidence>
<dbReference type="OrthoDB" id="9780560at2"/>
<organism evidence="10 11">
    <name type="scientific">Olsenella uli (strain ATCC 49627 / DSM 7084 / CCUG 31166 / CIP 109912 / JCM 12494 / LMG 11480 / NCIMB 702895 / VPI D76D-27C)</name>
    <name type="common">Lactobacillus uli</name>
    <dbReference type="NCBI Taxonomy" id="633147"/>
    <lineage>
        <taxon>Bacteria</taxon>
        <taxon>Bacillati</taxon>
        <taxon>Actinomycetota</taxon>
        <taxon>Coriobacteriia</taxon>
        <taxon>Coriobacteriales</taxon>
        <taxon>Atopobiaceae</taxon>
        <taxon>Olsenella</taxon>
    </lineage>
</organism>
<dbReference type="GO" id="GO:0005886">
    <property type="term" value="C:plasma membrane"/>
    <property type="evidence" value="ECO:0007669"/>
    <property type="project" value="UniProtKB-SubCell"/>
</dbReference>
<reference evidence="10 11" key="1">
    <citation type="journal article" date="2010" name="Stand. Genomic Sci.">
        <title>Complete genome sequence of Olsenella uli type strain (VPI D76D-27C).</title>
        <authorList>
            <person name="Goker M."/>
            <person name="Held B."/>
            <person name="Lucas S."/>
            <person name="Nolan M."/>
            <person name="Yasawong M."/>
            <person name="Glavina Del Rio T."/>
            <person name="Tice H."/>
            <person name="Cheng J.F."/>
            <person name="Bruce D."/>
            <person name="Detter J.C."/>
            <person name="Tapia R."/>
            <person name="Han C."/>
            <person name="Goodwin L."/>
            <person name="Pitluck S."/>
            <person name="Liolios K."/>
            <person name="Ivanova N."/>
            <person name="Mavromatis K."/>
            <person name="Mikhailova N."/>
            <person name="Pati A."/>
            <person name="Chen A."/>
            <person name="Palaniappan K."/>
            <person name="Land M."/>
            <person name="Hauser L."/>
            <person name="Chang Y.J."/>
            <person name="Jeffries C.D."/>
            <person name="Rohde M."/>
            <person name="Sikorski J."/>
            <person name="Pukall R."/>
            <person name="Woyke T."/>
            <person name="Bristow J."/>
            <person name="Eisen J.A."/>
            <person name="Markowitz V."/>
            <person name="Hugenholtz P."/>
            <person name="Kyrpides N.C."/>
            <person name="Klenk H.P."/>
            <person name="Lapidus A."/>
        </authorList>
    </citation>
    <scope>NUCLEOTIDE SEQUENCE [LARGE SCALE GENOMIC DNA]</scope>
    <source>
        <strain evidence="11">ATCC 49627 / DSM 7084 / CIP 109912 / JCM 12494 / NCIMB 702895 / VPI D76D-27C</strain>
    </source>
</reference>
<dbReference type="AlphaFoldDB" id="E1QWH5"/>
<feature type="domain" description="MacB-like periplasmic core" evidence="9">
    <location>
        <begin position="21"/>
        <end position="228"/>
    </location>
</feature>
<dbReference type="InterPro" id="IPR025857">
    <property type="entry name" value="MacB_PCD"/>
</dbReference>
<feature type="transmembrane region" description="Helical" evidence="7">
    <location>
        <begin position="369"/>
        <end position="391"/>
    </location>
</feature>
<dbReference type="eggNOG" id="COG0577">
    <property type="taxonomic scope" value="Bacteria"/>
</dbReference>
<dbReference type="STRING" id="633147.Olsu_1373"/>
<accession>E1QWH5</accession>
<evidence type="ECO:0000313" key="11">
    <source>
        <dbReference type="Proteomes" id="UP000000333"/>
    </source>
</evidence>
<dbReference type="Pfam" id="PF02687">
    <property type="entry name" value="FtsX"/>
    <property type="match status" value="1"/>
</dbReference>
<keyword evidence="4 7" id="KW-1133">Transmembrane helix</keyword>
<protein>
    <recommendedName>
        <fullName evidence="12">ABC3 transporter permease protein domain-containing protein</fullName>
    </recommendedName>
</protein>
<gene>
    <name evidence="10" type="ordered locus">Olsu_1373</name>
</gene>
<evidence type="ECO:0000256" key="2">
    <source>
        <dbReference type="ARBA" id="ARBA00022475"/>
    </source>
</evidence>
<dbReference type="PATRIC" id="fig|633147.7.peg.151"/>
<evidence type="ECO:0000256" key="4">
    <source>
        <dbReference type="ARBA" id="ARBA00022989"/>
    </source>
</evidence>
<evidence type="ECO:0000259" key="9">
    <source>
        <dbReference type="Pfam" id="PF12704"/>
    </source>
</evidence>
<dbReference type="GeneID" id="78512776"/>
<dbReference type="PANTHER" id="PTHR30572">
    <property type="entry name" value="MEMBRANE COMPONENT OF TRANSPORTER-RELATED"/>
    <property type="match status" value="1"/>
</dbReference>
<feature type="transmembrane region" description="Helical" evidence="7">
    <location>
        <begin position="277"/>
        <end position="299"/>
    </location>
</feature>
<dbReference type="PANTHER" id="PTHR30572:SF15">
    <property type="entry name" value="ABC TRANSPORTER PERMEASE"/>
    <property type="match status" value="1"/>
</dbReference>
<dbReference type="Proteomes" id="UP000000333">
    <property type="component" value="Chromosome"/>
</dbReference>
<keyword evidence="11" id="KW-1185">Reference proteome</keyword>
<dbReference type="InterPro" id="IPR003838">
    <property type="entry name" value="ABC3_permease_C"/>
</dbReference>
<name>E1QWH5_OLSUV</name>
<sequence length="408" mass="42889">MRATDLITETWEALDANRGRSLLTVLGIVIGISAVISMTALIGGIKEAMVSSLGLGQARAVYITLYTGGDVTRDDVSLIERSVDGYEFVTGLSQGSATVTTGKKQVSAQVLGVSPEYFSAVDAKPRSGRLINASEAAGMANVCLLDQNGVKELFGDVDADAVGRTIRMGNDDYTIIGVLPSKNASMGGGIAAYVPLSTCMARVTGSQSIDQIVGLAREDVDVEQLVKDTDGWLREHYGIPPETEGYANMDVSGGYVYVYSMKSIADQLDATTMSFQVLMTAVASISLLVGGIGIMNMMLTNVTERIREIGLRKALGARRSDITQQFLLESVCLCLAGGVIGIVFGYLGALALSGLASGLTEGMSVTPQVSLSAVALATGICVVIGVVFGYYPARHAARLDPVESLHFQ</sequence>
<feature type="transmembrane region" description="Helical" evidence="7">
    <location>
        <begin position="21"/>
        <end position="45"/>
    </location>
</feature>
<keyword evidence="5 7" id="KW-0472">Membrane</keyword>
<keyword evidence="3 7" id="KW-0812">Transmembrane</keyword>
<dbReference type="Pfam" id="PF12704">
    <property type="entry name" value="MacB_PCD"/>
    <property type="match status" value="1"/>
</dbReference>
<comment type="subcellular location">
    <subcellularLocation>
        <location evidence="1">Cell membrane</location>
        <topology evidence="1">Multi-pass membrane protein</topology>
    </subcellularLocation>
</comment>
<dbReference type="KEGG" id="ols:Olsu_1373"/>
<dbReference type="InterPro" id="IPR050250">
    <property type="entry name" value="Macrolide_Exporter_MacB"/>
</dbReference>
<proteinExistence type="inferred from homology"/>
<evidence type="ECO:0000313" key="10">
    <source>
        <dbReference type="EMBL" id="ADK68478.1"/>
    </source>
</evidence>
<evidence type="ECO:0000259" key="8">
    <source>
        <dbReference type="Pfam" id="PF02687"/>
    </source>
</evidence>
<keyword evidence="2" id="KW-1003">Cell membrane</keyword>
<evidence type="ECO:0000256" key="6">
    <source>
        <dbReference type="ARBA" id="ARBA00038076"/>
    </source>
</evidence>
<evidence type="ECO:0000256" key="7">
    <source>
        <dbReference type="SAM" id="Phobius"/>
    </source>
</evidence>
<dbReference type="EMBL" id="CP002106">
    <property type="protein sequence ID" value="ADK68478.1"/>
    <property type="molecule type" value="Genomic_DNA"/>
</dbReference>
<feature type="domain" description="ABC3 transporter permease C-terminal" evidence="8">
    <location>
        <begin position="282"/>
        <end position="401"/>
    </location>
</feature>